<dbReference type="GO" id="GO:0016787">
    <property type="term" value="F:hydrolase activity"/>
    <property type="evidence" value="ECO:0007669"/>
    <property type="project" value="UniProtKB-KW"/>
</dbReference>
<organism evidence="11 12">
    <name type="scientific">Catenovulum sediminis</name>
    <dbReference type="NCBI Taxonomy" id="1740262"/>
    <lineage>
        <taxon>Bacteria</taxon>
        <taxon>Pseudomonadati</taxon>
        <taxon>Pseudomonadota</taxon>
        <taxon>Gammaproteobacteria</taxon>
        <taxon>Alteromonadales</taxon>
        <taxon>Alteromonadaceae</taxon>
        <taxon>Catenovulum</taxon>
    </lineage>
</organism>
<evidence type="ECO:0000256" key="1">
    <source>
        <dbReference type="ARBA" id="ARBA00001946"/>
    </source>
</evidence>
<dbReference type="Proteomes" id="UP001467690">
    <property type="component" value="Unassembled WGS sequence"/>
</dbReference>
<evidence type="ECO:0000313" key="11">
    <source>
        <dbReference type="EMBL" id="MER2490367.1"/>
    </source>
</evidence>
<accession>A0ABV1RBS2</accession>
<sequence>MLINSSKHLVEQVAVWVVVRHDEVWLTDSDYTLPVAQKSELFASVEQSKILHLGESLGRPVYMVSASSVALAAEFPAKFCNLREFITQAQMDDVSFSFAAKAIQFQQFLQTHKFCGRCGNKMTAVSWELAMHCKHCQHRCYPRLSPCVIMAVLKDEQLLLAVGKKSRSGRSSILAGFVEPGETLEHAVAREVKEEVGIEIDQIQYFGSQPWPFPHQIMVGFIARYKSGEIQVDEREILSAAWYNLDSLPQTPGRYSIAGRMIDSLVTGHKNKKASQK</sequence>
<dbReference type="Gene3D" id="3.90.79.10">
    <property type="entry name" value="Nucleoside Triphosphate Pyrophosphohydrolase"/>
    <property type="match status" value="1"/>
</dbReference>
<keyword evidence="12" id="KW-1185">Reference proteome</keyword>
<dbReference type="InterPro" id="IPR000086">
    <property type="entry name" value="NUDIX_hydrolase_dom"/>
</dbReference>
<comment type="caution">
    <text evidence="11">The sequence shown here is derived from an EMBL/GenBank/DDBJ whole genome shotgun (WGS) entry which is preliminary data.</text>
</comment>
<keyword evidence="5" id="KW-0479">Metal-binding</keyword>
<dbReference type="InterPro" id="IPR020084">
    <property type="entry name" value="NUDIX_hydrolase_CS"/>
</dbReference>
<dbReference type="InterPro" id="IPR015376">
    <property type="entry name" value="Znr_NADH_PPase"/>
</dbReference>
<reference evidence="11 12" key="1">
    <citation type="submission" date="2024-06" db="EMBL/GenBank/DDBJ databases">
        <authorList>
            <person name="Chen R.Y."/>
        </authorList>
    </citation>
    <scope>NUCLEOTIDE SEQUENCE [LARGE SCALE GENOMIC DNA]</scope>
    <source>
        <strain evidence="11 12">D2</strain>
    </source>
</reference>
<dbReference type="Gene3D" id="3.90.79.20">
    <property type="match status" value="1"/>
</dbReference>
<feature type="domain" description="Nudix hydrolase" evidence="10">
    <location>
        <begin position="142"/>
        <end position="266"/>
    </location>
</feature>
<dbReference type="InterPro" id="IPR049734">
    <property type="entry name" value="NudC-like_C"/>
</dbReference>
<gene>
    <name evidence="11" type="primary">nudC</name>
    <name evidence="11" type="ORF">ABS311_00495</name>
</gene>
<evidence type="ECO:0000256" key="9">
    <source>
        <dbReference type="ARBA" id="ARBA00023679"/>
    </source>
</evidence>
<dbReference type="Pfam" id="PF09297">
    <property type="entry name" value="Zn_ribbon_NUD"/>
    <property type="match status" value="1"/>
</dbReference>
<dbReference type="NCBIfam" id="NF001299">
    <property type="entry name" value="PRK00241.1"/>
    <property type="match status" value="1"/>
</dbReference>
<dbReference type="SUPFAM" id="SSF55811">
    <property type="entry name" value="Nudix"/>
    <property type="match status" value="2"/>
</dbReference>
<dbReference type="InterPro" id="IPR050241">
    <property type="entry name" value="NAD-cap_RNA_hydrolase_NudC"/>
</dbReference>
<evidence type="ECO:0000256" key="4">
    <source>
        <dbReference type="ARBA" id="ARBA00012381"/>
    </source>
</evidence>
<dbReference type="PANTHER" id="PTHR42904">
    <property type="entry name" value="NUDIX HYDROLASE, NUDC SUBFAMILY"/>
    <property type="match status" value="1"/>
</dbReference>
<dbReference type="EC" id="3.6.1.22" evidence="4"/>
<evidence type="ECO:0000256" key="8">
    <source>
        <dbReference type="ARBA" id="ARBA00023027"/>
    </source>
</evidence>
<name>A0ABV1RBS2_9ALTE</name>
<dbReference type="EMBL" id="JBELOE010000049">
    <property type="protein sequence ID" value="MER2490367.1"/>
    <property type="molecule type" value="Genomic_DNA"/>
</dbReference>
<evidence type="ECO:0000256" key="5">
    <source>
        <dbReference type="ARBA" id="ARBA00022723"/>
    </source>
</evidence>
<dbReference type="PANTHER" id="PTHR42904:SF6">
    <property type="entry name" value="NAD-CAPPED RNA HYDROLASE NUDT12"/>
    <property type="match status" value="1"/>
</dbReference>
<comment type="cofactor">
    <cofactor evidence="1">
        <name>Mg(2+)</name>
        <dbReference type="ChEBI" id="CHEBI:18420"/>
    </cofactor>
</comment>
<evidence type="ECO:0000256" key="6">
    <source>
        <dbReference type="ARBA" id="ARBA00022801"/>
    </source>
</evidence>
<evidence type="ECO:0000256" key="2">
    <source>
        <dbReference type="ARBA" id="ARBA00001947"/>
    </source>
</evidence>
<comment type="similarity">
    <text evidence="3">Belongs to the Nudix hydrolase family. NudC subfamily.</text>
</comment>
<keyword evidence="6 11" id="KW-0378">Hydrolase</keyword>
<keyword evidence="7" id="KW-0460">Magnesium</keyword>
<evidence type="ECO:0000256" key="3">
    <source>
        <dbReference type="ARBA" id="ARBA00009595"/>
    </source>
</evidence>
<dbReference type="Pfam" id="PF00293">
    <property type="entry name" value="NUDIX"/>
    <property type="match status" value="1"/>
</dbReference>
<comment type="cofactor">
    <cofactor evidence="2">
        <name>Zn(2+)</name>
        <dbReference type="ChEBI" id="CHEBI:29105"/>
    </cofactor>
</comment>
<dbReference type="InterPro" id="IPR015797">
    <property type="entry name" value="NUDIX_hydrolase-like_dom_sf"/>
</dbReference>
<keyword evidence="8" id="KW-0520">NAD</keyword>
<proteinExistence type="inferred from homology"/>
<comment type="catalytic activity">
    <reaction evidence="9">
        <text>a 5'-end NAD(+)-phospho-ribonucleoside in mRNA + H2O = a 5'-end phospho-adenosine-phospho-ribonucleoside in mRNA + beta-nicotinamide D-ribonucleotide + 2 H(+)</text>
        <dbReference type="Rhea" id="RHEA:60876"/>
        <dbReference type="Rhea" id="RHEA-COMP:15698"/>
        <dbReference type="Rhea" id="RHEA-COMP:15719"/>
        <dbReference type="ChEBI" id="CHEBI:14649"/>
        <dbReference type="ChEBI" id="CHEBI:15377"/>
        <dbReference type="ChEBI" id="CHEBI:15378"/>
        <dbReference type="ChEBI" id="CHEBI:144029"/>
        <dbReference type="ChEBI" id="CHEBI:144051"/>
    </reaction>
    <physiologicalReaction direction="left-to-right" evidence="9">
        <dbReference type="Rhea" id="RHEA:60877"/>
    </physiologicalReaction>
</comment>
<evidence type="ECO:0000259" key="10">
    <source>
        <dbReference type="PROSITE" id="PS51462"/>
    </source>
</evidence>
<evidence type="ECO:0000256" key="7">
    <source>
        <dbReference type="ARBA" id="ARBA00022842"/>
    </source>
</evidence>
<dbReference type="CDD" id="cd03429">
    <property type="entry name" value="NUDIX_NADH_pyrophosphatase_Nudt13"/>
    <property type="match status" value="1"/>
</dbReference>
<dbReference type="PROSITE" id="PS51462">
    <property type="entry name" value="NUDIX"/>
    <property type="match status" value="1"/>
</dbReference>
<dbReference type="RefSeq" id="WP_350400178.1">
    <property type="nucleotide sequence ID" value="NZ_JBELOE010000049.1"/>
</dbReference>
<evidence type="ECO:0000313" key="12">
    <source>
        <dbReference type="Proteomes" id="UP001467690"/>
    </source>
</evidence>
<protein>
    <recommendedName>
        <fullName evidence="4">NAD(+) diphosphatase</fullName>
        <ecNumber evidence="4">3.6.1.22</ecNumber>
    </recommendedName>
</protein>
<dbReference type="PROSITE" id="PS00893">
    <property type="entry name" value="NUDIX_BOX"/>
    <property type="match status" value="1"/>
</dbReference>